<dbReference type="AlphaFoldDB" id="A0ABC9TVI8"/>
<evidence type="ECO:0000313" key="2">
    <source>
        <dbReference type="EMBL" id="ERI75438.1"/>
    </source>
</evidence>
<sequence length="39" mass="4234">MEAMEAAEALEALAAGEAMEEENSPEQPLTKHWIEEGCS</sequence>
<evidence type="ECO:0000313" key="3">
    <source>
        <dbReference type="Proteomes" id="UP000016491"/>
    </source>
</evidence>
<proteinExistence type="predicted"/>
<feature type="region of interest" description="Disordered" evidence="1">
    <location>
        <begin position="1"/>
        <end position="39"/>
    </location>
</feature>
<dbReference type="Proteomes" id="UP000016491">
    <property type="component" value="Unassembled WGS sequence"/>
</dbReference>
<feature type="compositionally biased region" description="Low complexity" evidence="1">
    <location>
        <begin position="1"/>
        <end position="17"/>
    </location>
</feature>
<reference evidence="2 3" key="1">
    <citation type="submission" date="2013-07" db="EMBL/GenBank/DDBJ databases">
        <authorList>
            <person name="Weinstock G."/>
            <person name="Sodergren E."/>
            <person name="Wylie T."/>
            <person name="Fulton L."/>
            <person name="Fulton R."/>
            <person name="Fronick C."/>
            <person name="O'Laughlin M."/>
            <person name="Godfrey J."/>
            <person name="Miner T."/>
            <person name="Herter B."/>
            <person name="Appelbaum E."/>
            <person name="Cordes M."/>
            <person name="Lek S."/>
            <person name="Wollam A."/>
            <person name="Pepin K.H."/>
            <person name="Palsikar V.B."/>
            <person name="Mitreva M."/>
            <person name="Wilson R.K."/>
        </authorList>
    </citation>
    <scope>NUCLEOTIDE SEQUENCE [LARGE SCALE GENOMIC DNA]</scope>
    <source>
        <strain evidence="2 3">ATCC 14940</strain>
    </source>
</reference>
<organism evidence="2 3">
    <name type="scientific">[Clostridium] symbiosum ATCC 14940</name>
    <dbReference type="NCBI Taxonomy" id="411472"/>
    <lineage>
        <taxon>Bacteria</taxon>
        <taxon>Bacillati</taxon>
        <taxon>Bacillota</taxon>
        <taxon>Clostridia</taxon>
        <taxon>Lachnospirales</taxon>
        <taxon>Lachnospiraceae</taxon>
        <taxon>Otoolea</taxon>
    </lineage>
</organism>
<gene>
    <name evidence="2" type="ORF">CLOSYM_03229</name>
</gene>
<comment type="caution">
    <text evidence="2">The sequence shown here is derived from an EMBL/GenBank/DDBJ whole genome shotgun (WGS) entry which is preliminary data.</text>
</comment>
<accession>A0ABC9TVI8</accession>
<dbReference type="EMBL" id="AWSU01000250">
    <property type="protein sequence ID" value="ERI75438.1"/>
    <property type="molecule type" value="Genomic_DNA"/>
</dbReference>
<evidence type="ECO:0000256" key="1">
    <source>
        <dbReference type="SAM" id="MobiDB-lite"/>
    </source>
</evidence>
<protein>
    <submittedName>
        <fullName evidence="2">Uncharacterized protein</fullName>
    </submittedName>
</protein>
<name>A0ABC9TVI8_CLOSY</name>